<dbReference type="InterPro" id="IPR051049">
    <property type="entry name" value="Dienelactone_hydrolase-like"/>
</dbReference>
<dbReference type="SUPFAM" id="SSF53474">
    <property type="entry name" value="alpha/beta-Hydrolases"/>
    <property type="match status" value="1"/>
</dbReference>
<evidence type="ECO:0000313" key="2">
    <source>
        <dbReference type="EMBL" id="MDN4473948.1"/>
    </source>
</evidence>
<dbReference type="PANTHER" id="PTHR46623:SF6">
    <property type="entry name" value="ALPHA_BETA-HYDROLASES SUPERFAMILY PROTEIN"/>
    <property type="match status" value="1"/>
</dbReference>
<dbReference type="PANTHER" id="PTHR46623">
    <property type="entry name" value="CARBOXYMETHYLENEBUTENOLIDASE-RELATED"/>
    <property type="match status" value="1"/>
</dbReference>
<protein>
    <submittedName>
        <fullName evidence="2">Dienelactone hydrolase family protein</fullName>
    </submittedName>
</protein>
<organism evidence="2 3">
    <name type="scientific">Demequina zhanjiangensis</name>
    <dbReference type="NCBI Taxonomy" id="3051659"/>
    <lineage>
        <taxon>Bacteria</taxon>
        <taxon>Bacillati</taxon>
        <taxon>Actinomycetota</taxon>
        <taxon>Actinomycetes</taxon>
        <taxon>Micrococcales</taxon>
        <taxon>Demequinaceae</taxon>
        <taxon>Demequina</taxon>
    </lineage>
</organism>
<evidence type="ECO:0000313" key="3">
    <source>
        <dbReference type="Proteomes" id="UP001172738"/>
    </source>
</evidence>
<dbReference type="EMBL" id="JAUHPV010000009">
    <property type="protein sequence ID" value="MDN4473948.1"/>
    <property type="molecule type" value="Genomic_DNA"/>
</dbReference>
<reference evidence="2" key="1">
    <citation type="submission" date="2023-06" db="EMBL/GenBank/DDBJ databases">
        <title>SYSU T00b26.</title>
        <authorList>
            <person name="Gao L."/>
            <person name="Fang B.-Z."/>
            <person name="Li W.-J."/>
        </authorList>
    </citation>
    <scope>NUCLEOTIDE SEQUENCE</scope>
    <source>
        <strain evidence="2">SYSU T00b26</strain>
    </source>
</reference>
<dbReference type="InterPro" id="IPR002925">
    <property type="entry name" value="Dienelactn_hydro"/>
</dbReference>
<dbReference type="InterPro" id="IPR029058">
    <property type="entry name" value="AB_hydrolase_fold"/>
</dbReference>
<comment type="caution">
    <text evidence="2">The sequence shown here is derived from an EMBL/GenBank/DDBJ whole genome shotgun (WGS) entry which is preliminary data.</text>
</comment>
<feature type="domain" description="Dienelactone hydrolase" evidence="1">
    <location>
        <begin position="3"/>
        <end position="188"/>
    </location>
</feature>
<proteinExistence type="predicted"/>
<dbReference type="Gene3D" id="3.40.50.1820">
    <property type="entry name" value="alpha/beta hydrolase"/>
    <property type="match status" value="1"/>
</dbReference>
<dbReference type="Pfam" id="PF01738">
    <property type="entry name" value="DLH"/>
    <property type="match status" value="1"/>
</dbReference>
<evidence type="ECO:0000259" key="1">
    <source>
        <dbReference type="Pfam" id="PF01738"/>
    </source>
</evidence>
<dbReference type="Proteomes" id="UP001172738">
    <property type="component" value="Unassembled WGS sequence"/>
</dbReference>
<dbReference type="GO" id="GO:0016787">
    <property type="term" value="F:hydrolase activity"/>
    <property type="evidence" value="ECO:0007669"/>
    <property type="project" value="UniProtKB-KW"/>
</dbReference>
<gene>
    <name evidence="2" type="ORF">QQX04_13180</name>
</gene>
<keyword evidence="2" id="KW-0378">Hydrolase</keyword>
<sequence length="190" mass="20562">MAAIILVHSALGLTDTVLRWADEMRDEGHDVATPDLYGGDVYTDLAEGVERADSGEMAAYVSIARDELQGLEGMPVYVGFSLGAAVAQILALTDPAARGVVLMHGALPPSSILDAAWGERLIGQLHYAVDDPWCEPEEVQAFVRMAPDDALEEFKYDGAGHLFGFEESPDYDSYQAALMHERVLAFLASM</sequence>
<accession>A0ABT8G496</accession>
<name>A0ABT8G496_9MICO</name>
<keyword evidence="3" id="KW-1185">Reference proteome</keyword>